<keyword evidence="2 6" id="KW-0547">Nucleotide-binding</keyword>
<evidence type="ECO:0000313" key="7">
    <source>
        <dbReference type="EMBL" id="KAI6653035.1"/>
    </source>
</evidence>
<evidence type="ECO:0000256" key="3">
    <source>
        <dbReference type="ARBA" id="ARBA00022840"/>
    </source>
</evidence>
<evidence type="ECO:0000256" key="4">
    <source>
        <dbReference type="ARBA" id="ARBA00022917"/>
    </source>
</evidence>
<keyword evidence="4 6" id="KW-0648">Protein biosynthesis</keyword>
<gene>
    <name evidence="7" type="ORF">LOD99_3871</name>
</gene>
<evidence type="ECO:0000256" key="2">
    <source>
        <dbReference type="ARBA" id="ARBA00022741"/>
    </source>
</evidence>
<accession>A0AAV7JXK6</accession>
<organism evidence="7 8">
    <name type="scientific">Oopsacas minuta</name>
    <dbReference type="NCBI Taxonomy" id="111878"/>
    <lineage>
        <taxon>Eukaryota</taxon>
        <taxon>Metazoa</taxon>
        <taxon>Porifera</taxon>
        <taxon>Hexactinellida</taxon>
        <taxon>Hexasterophora</taxon>
        <taxon>Lyssacinosida</taxon>
        <taxon>Leucopsacidae</taxon>
        <taxon>Oopsacas</taxon>
    </lineage>
</organism>
<name>A0AAV7JXK6_9METZ</name>
<dbReference type="PANTHER" id="PTHR42765:SF2">
    <property type="entry name" value="TYROSINE--TRNA LIGASE"/>
    <property type="match status" value="1"/>
</dbReference>
<dbReference type="Gene3D" id="3.40.50.620">
    <property type="entry name" value="HUPs"/>
    <property type="match status" value="1"/>
</dbReference>
<keyword evidence="3 6" id="KW-0067">ATP-binding</keyword>
<dbReference type="Proteomes" id="UP001165289">
    <property type="component" value="Unassembled WGS sequence"/>
</dbReference>
<dbReference type="Pfam" id="PF00579">
    <property type="entry name" value="tRNA-synt_1b"/>
    <property type="match status" value="1"/>
</dbReference>
<dbReference type="InterPro" id="IPR014729">
    <property type="entry name" value="Rossmann-like_a/b/a_fold"/>
</dbReference>
<dbReference type="EMBL" id="JAKMXF010000295">
    <property type="protein sequence ID" value="KAI6653035.1"/>
    <property type="molecule type" value="Genomic_DNA"/>
</dbReference>
<evidence type="ECO:0000256" key="1">
    <source>
        <dbReference type="ARBA" id="ARBA00022598"/>
    </source>
</evidence>
<dbReference type="GO" id="GO:0004812">
    <property type="term" value="F:aminoacyl-tRNA ligase activity"/>
    <property type="evidence" value="ECO:0007669"/>
    <property type="project" value="UniProtKB-KW"/>
</dbReference>
<reference evidence="7 8" key="1">
    <citation type="journal article" date="2023" name="BMC Biol.">
        <title>The compact genome of the sponge Oopsacas minuta (Hexactinellida) is lacking key metazoan core genes.</title>
        <authorList>
            <person name="Santini S."/>
            <person name="Schenkelaars Q."/>
            <person name="Jourda C."/>
            <person name="Duchesne M."/>
            <person name="Belahbib H."/>
            <person name="Rocher C."/>
            <person name="Selva M."/>
            <person name="Riesgo A."/>
            <person name="Vervoort M."/>
            <person name="Leys S.P."/>
            <person name="Kodjabachian L."/>
            <person name="Le Bivic A."/>
            <person name="Borchiellini C."/>
            <person name="Claverie J.M."/>
            <person name="Renard E."/>
        </authorList>
    </citation>
    <scope>NUCLEOTIDE SEQUENCE [LARGE SCALE GENOMIC DNA]</scope>
    <source>
        <strain evidence="7">SPO-2</strain>
    </source>
</reference>
<keyword evidence="5 6" id="KW-0030">Aminoacyl-tRNA synthetase</keyword>
<evidence type="ECO:0000256" key="6">
    <source>
        <dbReference type="RuleBase" id="RU363036"/>
    </source>
</evidence>
<keyword evidence="8" id="KW-1185">Reference proteome</keyword>
<dbReference type="GO" id="GO:0006418">
    <property type="term" value="P:tRNA aminoacylation for protein translation"/>
    <property type="evidence" value="ECO:0007669"/>
    <property type="project" value="InterPro"/>
</dbReference>
<comment type="caution">
    <text evidence="7">The sequence shown here is derived from an EMBL/GenBank/DDBJ whole genome shotgun (WGS) entry which is preliminary data.</text>
</comment>
<dbReference type="GO" id="GO:0005524">
    <property type="term" value="F:ATP binding"/>
    <property type="evidence" value="ECO:0007669"/>
    <property type="project" value="UniProtKB-KW"/>
</dbReference>
<evidence type="ECO:0000313" key="8">
    <source>
        <dbReference type="Proteomes" id="UP001165289"/>
    </source>
</evidence>
<dbReference type="InterPro" id="IPR050081">
    <property type="entry name" value="Ile-tRNA_ligase"/>
</dbReference>
<proteinExistence type="inferred from homology"/>
<dbReference type="AlphaFoldDB" id="A0AAV7JXK6"/>
<evidence type="ECO:0000256" key="5">
    <source>
        <dbReference type="ARBA" id="ARBA00023146"/>
    </source>
</evidence>
<protein>
    <submittedName>
        <fullName evidence="7">Tyrosine--tRNA ligase, cytoplasmic</fullName>
    </submittedName>
</protein>
<dbReference type="InterPro" id="IPR002305">
    <property type="entry name" value="aa-tRNA-synth_Ic"/>
</dbReference>
<comment type="similarity">
    <text evidence="6">Belongs to the class-I aminoacyl-tRNA synthetase family.</text>
</comment>
<dbReference type="SUPFAM" id="SSF52374">
    <property type="entry name" value="Nucleotidylyl transferase"/>
    <property type="match status" value="1"/>
</dbReference>
<dbReference type="PANTHER" id="PTHR42765">
    <property type="entry name" value="SOLEUCYL-TRNA SYNTHETASE"/>
    <property type="match status" value="1"/>
</dbReference>
<sequence length="276" mass="31680">MAQSNQITEPLSVRDKAELITRNLEEVLGAKHDEHAKIYSEKLVHILEKKDLKIYWGTAITGKPHVAYFLPICKIADFLQAGCDVTILFADLHGFLDNVNAPWELLTYRTQYYEFIIQAMLRSIGVSLENLHFVRGTEYQLNRMYSLDVYKLSAILTEHDAKKAGTEVVKQCDSPLLSSLLYPALQTRRNFVIRTIKRFNETGGVMDRARTGRPVSITTVKMRKVVQSRVWRNPQRSIRKMAKELKISRGFLQTIVKRDLGLSSFKKGESISFQTK</sequence>
<keyword evidence="1 6" id="KW-0436">Ligase</keyword>